<feature type="domain" description="Acetyl xylan esterase" evidence="2">
    <location>
        <begin position="116"/>
        <end position="272"/>
    </location>
</feature>
<feature type="chain" id="PRO_5046318351" evidence="1">
    <location>
        <begin position="33"/>
        <end position="698"/>
    </location>
</feature>
<dbReference type="InterPro" id="IPR029058">
    <property type="entry name" value="AB_hydrolase_fold"/>
</dbReference>
<dbReference type="RefSeq" id="WP_354660183.1">
    <property type="nucleotide sequence ID" value="NZ_JBEXAC010000001.1"/>
</dbReference>
<dbReference type="InterPro" id="IPR008391">
    <property type="entry name" value="AXE1_dom"/>
</dbReference>
<evidence type="ECO:0000313" key="4">
    <source>
        <dbReference type="Proteomes" id="UP001549749"/>
    </source>
</evidence>
<evidence type="ECO:0000259" key="2">
    <source>
        <dbReference type="Pfam" id="PF05448"/>
    </source>
</evidence>
<feature type="signal peptide" evidence="1">
    <location>
        <begin position="1"/>
        <end position="32"/>
    </location>
</feature>
<dbReference type="PANTHER" id="PTHR22946:SF8">
    <property type="entry name" value="ACETYL XYLAN ESTERASE DOMAIN-CONTAINING PROTEIN"/>
    <property type="match status" value="1"/>
</dbReference>
<name>A0ABV2T3E8_9BACT</name>
<keyword evidence="1" id="KW-0732">Signal</keyword>
<dbReference type="InterPro" id="IPR050261">
    <property type="entry name" value="FrsA_esterase"/>
</dbReference>
<dbReference type="Pfam" id="PF05448">
    <property type="entry name" value="AXE1"/>
    <property type="match status" value="1"/>
</dbReference>
<gene>
    <name evidence="3" type="ORF">ABR189_09225</name>
</gene>
<dbReference type="EMBL" id="JBEXAC010000001">
    <property type="protein sequence ID" value="MET6997548.1"/>
    <property type="molecule type" value="Genomic_DNA"/>
</dbReference>
<dbReference type="SUPFAM" id="SSF53474">
    <property type="entry name" value="alpha/beta-Hydrolases"/>
    <property type="match status" value="1"/>
</dbReference>
<reference evidence="3 4" key="1">
    <citation type="submission" date="2024-06" db="EMBL/GenBank/DDBJ databases">
        <title>Chitinophaga defluvii sp. nov., isolated from municipal sewage.</title>
        <authorList>
            <person name="Zhang L."/>
        </authorList>
    </citation>
    <scope>NUCLEOTIDE SEQUENCE [LARGE SCALE GENOMIC DNA]</scope>
    <source>
        <strain evidence="3 4">H8</strain>
    </source>
</reference>
<sequence>MTQYPFQKKSTITVLLAACWLMSAGLEAPLQAANSSAVSSIDSSRLPAVFTDAPMDIINLQLKQQAALAFQMHQLPQTRQEWEVLRTQLKATVLRKTGAIIDHALPLNYKETGHTQLNGYSVKNIVFQTRPGVYATANLYVPDGKGPFPAVINSHGHWKDARAGEMVQATAHALALNGYVCLNMDAWGAGERTTIHGEAEYHGANLGASLMDIGTSLMGMQLTDNMRGVDLLCSLPQVDKDHIGATGASGGGNQTMWLSAMDERIKAVVPVVSVGTFESYIMNSNCVCELLADGLTFTEEAGILGLIAPRALKICNALNDSNKSFYPSEMLRSYKNAASVFDLLGASDKLSYQLFNTTHGYWPEIRETMVGWFDLHLKGTGTGAPKKEPAFTLLPVSQLMTFPAGKRDAGVMSTAAFCKLNGQTLRQDMLEAKGGDKQQQQQTLKEILRIQDPLTLKTLHRYSTSQGWERLALETTSGDVIPVLLRAPQYKEKGFVILSHPRGKDSIPADILEAAVRDGNGIVLPDLWGTGEHGSALANTTDGSLPPFHTLSRSALWLGNTVQGQWVNELDLVTKVLKSQFGAGRITIDGSRETGIAALFLAALEGNVTEVTLRNGPLSYAFDERSGIDFFTMAVHVPGFLQWGDVSQAAALSGKEIRFIDPVTMAGKPVKGSALDTYKAEFEKLRKRYRTTGHTIFQ</sequence>
<organism evidence="3 4">
    <name type="scientific">Chitinophaga defluvii</name>
    <dbReference type="NCBI Taxonomy" id="3163343"/>
    <lineage>
        <taxon>Bacteria</taxon>
        <taxon>Pseudomonadati</taxon>
        <taxon>Bacteroidota</taxon>
        <taxon>Chitinophagia</taxon>
        <taxon>Chitinophagales</taxon>
        <taxon>Chitinophagaceae</taxon>
        <taxon>Chitinophaga</taxon>
    </lineage>
</organism>
<dbReference type="Gene3D" id="3.40.50.1820">
    <property type="entry name" value="alpha/beta hydrolase"/>
    <property type="match status" value="2"/>
</dbReference>
<comment type="caution">
    <text evidence="3">The sequence shown here is derived from an EMBL/GenBank/DDBJ whole genome shotgun (WGS) entry which is preliminary data.</text>
</comment>
<keyword evidence="4" id="KW-1185">Reference proteome</keyword>
<proteinExistence type="predicted"/>
<accession>A0ABV2T3E8</accession>
<dbReference type="Proteomes" id="UP001549749">
    <property type="component" value="Unassembled WGS sequence"/>
</dbReference>
<evidence type="ECO:0000256" key="1">
    <source>
        <dbReference type="SAM" id="SignalP"/>
    </source>
</evidence>
<evidence type="ECO:0000313" key="3">
    <source>
        <dbReference type="EMBL" id="MET6997548.1"/>
    </source>
</evidence>
<dbReference type="PANTHER" id="PTHR22946">
    <property type="entry name" value="DIENELACTONE HYDROLASE DOMAIN-CONTAINING PROTEIN-RELATED"/>
    <property type="match status" value="1"/>
</dbReference>
<protein>
    <submittedName>
        <fullName evidence="3">Acetylxylan esterase</fullName>
    </submittedName>
</protein>